<evidence type="ECO:0000313" key="3">
    <source>
        <dbReference type="Proteomes" id="UP000244929"/>
    </source>
</evidence>
<feature type="signal peptide" evidence="1">
    <location>
        <begin position="1"/>
        <end position="22"/>
    </location>
</feature>
<dbReference type="InterPro" id="IPR019619">
    <property type="entry name" value="DUF2490"/>
</dbReference>
<keyword evidence="3" id="KW-1185">Reference proteome</keyword>
<evidence type="ECO:0008006" key="4">
    <source>
        <dbReference type="Google" id="ProtNLM"/>
    </source>
</evidence>
<name>A0A2S1QYM4_9FLAO</name>
<sequence>MMMKMRLLTLYFSLICSTTVFAQLSPPGMGETKTAFWSAAGVKQELDNINTSMTYVGFGRISGSNEADPLDMPSIFVLNQEFYHKFSPDWKYSFALSYRRQHEYDESFEENKQDAINQEFRFYIRLQYTADLGTVRWTTTLRQEARKFYTDDFAEVPDGLQFRTRLKTQLVVPLDNAGVNSVAGSAEALFAIAKDNSEGWGNFEYKESRFCLYYSLSLKDIPVTFDIGYMNDLIGYASDTYDANYIAMDIIVKDPF</sequence>
<dbReference type="EMBL" id="CP029186">
    <property type="protein sequence ID" value="AWH85482.1"/>
    <property type="molecule type" value="Genomic_DNA"/>
</dbReference>
<gene>
    <name evidence="2" type="ORF">HYN59_10290</name>
</gene>
<dbReference type="Pfam" id="PF10677">
    <property type="entry name" value="DUF2490"/>
    <property type="match status" value="1"/>
</dbReference>
<dbReference type="KEGG" id="falb:HYN59_10290"/>
<dbReference type="OrthoDB" id="661329at2"/>
<organism evidence="2 3">
    <name type="scientific">Flavobacterium album</name>
    <dbReference type="NCBI Taxonomy" id="2175091"/>
    <lineage>
        <taxon>Bacteria</taxon>
        <taxon>Pseudomonadati</taxon>
        <taxon>Bacteroidota</taxon>
        <taxon>Flavobacteriia</taxon>
        <taxon>Flavobacteriales</taxon>
        <taxon>Flavobacteriaceae</taxon>
        <taxon>Flavobacterium</taxon>
    </lineage>
</organism>
<evidence type="ECO:0000313" key="2">
    <source>
        <dbReference type="EMBL" id="AWH85482.1"/>
    </source>
</evidence>
<feature type="chain" id="PRO_5015595715" description="DUF2490 domain-containing protein" evidence="1">
    <location>
        <begin position="23"/>
        <end position="256"/>
    </location>
</feature>
<accession>A0A2S1QYM4</accession>
<keyword evidence="1" id="KW-0732">Signal</keyword>
<reference evidence="2 3" key="1">
    <citation type="submission" date="2018-04" db="EMBL/GenBank/DDBJ databases">
        <title>Genome sequencing of Flavobacterium sp. HYN0059.</title>
        <authorList>
            <person name="Yi H."/>
            <person name="Baek C."/>
        </authorList>
    </citation>
    <scope>NUCLEOTIDE SEQUENCE [LARGE SCALE GENOMIC DNA]</scope>
    <source>
        <strain evidence="2 3">HYN0059</strain>
    </source>
</reference>
<dbReference type="Proteomes" id="UP000244929">
    <property type="component" value="Chromosome"/>
</dbReference>
<evidence type="ECO:0000256" key="1">
    <source>
        <dbReference type="SAM" id="SignalP"/>
    </source>
</evidence>
<protein>
    <recommendedName>
        <fullName evidence="4">DUF2490 domain-containing protein</fullName>
    </recommendedName>
</protein>
<proteinExistence type="predicted"/>
<dbReference type="AlphaFoldDB" id="A0A2S1QYM4"/>